<accession>A0A8T2JLC1</accession>
<sequence>MHWYIAIDAMVHRNKAIATLDALLPTGSGDSFARGPNIALNMLKKNKINRNEQITNIQSVFNQEVTGSCCNWLNVQGKHNSVITSHNLLLSALTPFIVLKKVN</sequence>
<dbReference type="Proteomes" id="UP000812440">
    <property type="component" value="Chromosome 8_10"/>
</dbReference>
<comment type="caution">
    <text evidence="1">The sequence shown here is derived from an EMBL/GenBank/DDBJ whole genome shotgun (WGS) entry which is preliminary data.</text>
</comment>
<reference evidence="1" key="1">
    <citation type="thesis" date="2020" institute="ProQuest LLC" country="789 East Eisenhower Parkway, Ann Arbor, MI, USA">
        <title>Comparative Genomics and Chromosome Evolution.</title>
        <authorList>
            <person name="Mudd A.B."/>
        </authorList>
    </citation>
    <scope>NUCLEOTIDE SEQUENCE</scope>
    <source>
        <strain evidence="1">Female2</strain>
        <tissue evidence="1">Blood</tissue>
    </source>
</reference>
<gene>
    <name evidence="1" type="ORF">GDO86_013732</name>
</gene>
<keyword evidence="2" id="KW-1185">Reference proteome</keyword>
<name>A0A8T2JLC1_9PIPI</name>
<evidence type="ECO:0000313" key="2">
    <source>
        <dbReference type="Proteomes" id="UP000812440"/>
    </source>
</evidence>
<proteinExistence type="predicted"/>
<organism evidence="1 2">
    <name type="scientific">Hymenochirus boettgeri</name>
    <name type="common">Congo dwarf clawed frog</name>
    <dbReference type="NCBI Taxonomy" id="247094"/>
    <lineage>
        <taxon>Eukaryota</taxon>
        <taxon>Metazoa</taxon>
        <taxon>Chordata</taxon>
        <taxon>Craniata</taxon>
        <taxon>Vertebrata</taxon>
        <taxon>Euteleostomi</taxon>
        <taxon>Amphibia</taxon>
        <taxon>Batrachia</taxon>
        <taxon>Anura</taxon>
        <taxon>Pipoidea</taxon>
        <taxon>Pipidae</taxon>
        <taxon>Pipinae</taxon>
        <taxon>Hymenochirus</taxon>
    </lineage>
</organism>
<dbReference type="EMBL" id="JAACNH010000003">
    <property type="protein sequence ID" value="KAG8445969.1"/>
    <property type="molecule type" value="Genomic_DNA"/>
</dbReference>
<evidence type="ECO:0000313" key="1">
    <source>
        <dbReference type="EMBL" id="KAG8445969.1"/>
    </source>
</evidence>
<dbReference type="AlphaFoldDB" id="A0A8T2JLC1"/>
<protein>
    <submittedName>
        <fullName evidence="1">Uncharacterized protein</fullName>
    </submittedName>
</protein>